<keyword evidence="1" id="KW-0472">Membrane</keyword>
<feature type="transmembrane region" description="Helical" evidence="1">
    <location>
        <begin position="243"/>
        <end position="269"/>
    </location>
</feature>
<evidence type="ECO:0000313" key="3">
    <source>
        <dbReference type="Proteomes" id="UP000233332"/>
    </source>
</evidence>
<accession>A0A2N3L231</accession>
<evidence type="ECO:0000313" key="2">
    <source>
        <dbReference type="EMBL" id="PKR56874.1"/>
    </source>
</evidence>
<dbReference type="AlphaFoldDB" id="A0A2N3L231"/>
<proteinExistence type="predicted"/>
<feature type="transmembrane region" description="Helical" evidence="1">
    <location>
        <begin position="193"/>
        <end position="223"/>
    </location>
</feature>
<gene>
    <name evidence="2" type="ORF">COO92_17950</name>
</gene>
<feature type="transmembrane region" description="Helical" evidence="1">
    <location>
        <begin position="161"/>
        <end position="181"/>
    </location>
</feature>
<name>A0A2N3L231_9PROT</name>
<dbReference type="EMBL" id="NXGX01000008">
    <property type="protein sequence ID" value="PKR56874.1"/>
    <property type="molecule type" value="Genomic_DNA"/>
</dbReference>
<keyword evidence="1" id="KW-1133">Transmembrane helix</keyword>
<evidence type="ECO:0000256" key="1">
    <source>
        <dbReference type="SAM" id="Phobius"/>
    </source>
</evidence>
<organism evidence="2 3">
    <name type="scientific">Thalassospira lohafexi</name>
    <dbReference type="NCBI Taxonomy" id="744227"/>
    <lineage>
        <taxon>Bacteria</taxon>
        <taxon>Pseudomonadati</taxon>
        <taxon>Pseudomonadota</taxon>
        <taxon>Alphaproteobacteria</taxon>
        <taxon>Rhodospirillales</taxon>
        <taxon>Thalassospiraceae</taxon>
        <taxon>Thalassospira</taxon>
    </lineage>
</organism>
<keyword evidence="1" id="KW-0812">Transmembrane</keyword>
<comment type="caution">
    <text evidence="2">The sequence shown here is derived from an EMBL/GenBank/DDBJ whole genome shotgun (WGS) entry which is preliminary data.</text>
</comment>
<feature type="transmembrane region" description="Helical" evidence="1">
    <location>
        <begin position="41"/>
        <end position="66"/>
    </location>
</feature>
<evidence type="ECO:0008006" key="4">
    <source>
        <dbReference type="Google" id="ProtNLM"/>
    </source>
</evidence>
<dbReference type="Proteomes" id="UP000233332">
    <property type="component" value="Unassembled WGS sequence"/>
</dbReference>
<reference evidence="2 3" key="1">
    <citation type="submission" date="2017-09" db="EMBL/GenBank/DDBJ databases">
        <title>Biodiversity and function of Thalassospira species in the particle-attached aromatic-hydrocarbon-degrading consortia from the surface seawater of the China South Sea.</title>
        <authorList>
            <person name="Dong C."/>
            <person name="Lai Q."/>
            <person name="Shao Z."/>
        </authorList>
    </citation>
    <scope>NUCLEOTIDE SEQUENCE [LARGE SCALE GENOMIC DNA]</scope>
    <source>
        <strain evidence="2 3">139Z-12</strain>
    </source>
</reference>
<protein>
    <recommendedName>
        <fullName evidence="4">Transmembrane protein</fullName>
    </recommendedName>
</protein>
<sequence>MAKDSSEQALVEALRVKSSNDQMCGIWMTTLRVVISRWTTLVILFLSLAILKIQVVIFPFFFMGVLAPVDGFAWEMAKILALYVGCAWDFSRAEVSWNWKQILDFMFKVLLLAVLIEFSGSWYFSPENNTMFGGEVRLTELSQDDEMSEFFWVLCAFLTKWLWTLSFVVLLGTGLPAALIASKQGFKRTLARGYVAAVYIISRTLIGPIPVLAIAIVWAGIISELARSLVPRLNLDPSQKIEFLSYTVMLSLVNNTIVFLAYVMLGIVLSRGYQLGERRLEASS</sequence>
<feature type="transmembrane region" description="Helical" evidence="1">
    <location>
        <begin position="102"/>
        <end position="124"/>
    </location>
</feature>
<keyword evidence="3" id="KW-1185">Reference proteome</keyword>
<dbReference type="RefSeq" id="WP_101304391.1">
    <property type="nucleotide sequence ID" value="NZ_NXGX01000008.1"/>
</dbReference>
<feature type="transmembrane region" description="Helical" evidence="1">
    <location>
        <begin position="72"/>
        <end position="90"/>
    </location>
</feature>